<protein>
    <submittedName>
        <fullName evidence="1">SFRICE_019727</fullName>
    </submittedName>
</protein>
<gene>
    <name evidence="1" type="ORF">SFRICE_019727</name>
</gene>
<dbReference type="AlphaFoldDB" id="A0A2H1W3E5"/>
<organism evidence="1">
    <name type="scientific">Spodoptera frugiperda</name>
    <name type="common">Fall armyworm</name>
    <dbReference type="NCBI Taxonomy" id="7108"/>
    <lineage>
        <taxon>Eukaryota</taxon>
        <taxon>Metazoa</taxon>
        <taxon>Ecdysozoa</taxon>
        <taxon>Arthropoda</taxon>
        <taxon>Hexapoda</taxon>
        <taxon>Insecta</taxon>
        <taxon>Pterygota</taxon>
        <taxon>Neoptera</taxon>
        <taxon>Endopterygota</taxon>
        <taxon>Lepidoptera</taxon>
        <taxon>Glossata</taxon>
        <taxon>Ditrysia</taxon>
        <taxon>Noctuoidea</taxon>
        <taxon>Noctuidae</taxon>
        <taxon>Amphipyrinae</taxon>
        <taxon>Spodoptera</taxon>
    </lineage>
</organism>
<accession>A0A2H1W3E5</accession>
<name>A0A2H1W3E5_SPOFR</name>
<evidence type="ECO:0000313" key="1">
    <source>
        <dbReference type="EMBL" id="SOQ47476.1"/>
    </source>
</evidence>
<reference evidence="1" key="1">
    <citation type="submission" date="2016-07" db="EMBL/GenBank/DDBJ databases">
        <authorList>
            <person name="Bretaudeau A."/>
        </authorList>
    </citation>
    <scope>NUCLEOTIDE SEQUENCE</scope>
    <source>
        <strain evidence="1">Rice</strain>
        <tissue evidence="1">Whole body</tissue>
    </source>
</reference>
<sequence length="140" mass="15070">MVQGGKRVDGSSDEIGIGENSLGSNWALVNLTHTTKHNASVVSRRFSVRPWYLSGRAGSLVLKHGSVTLDFRPKYDRNPLNGSSFCEHLRNEQVSTLNAMGVTASAHSFARVHEIKSFISPKSAHTLSVPIGGSPLVADT</sequence>
<proteinExistence type="predicted"/>
<dbReference type="EMBL" id="ODYU01006006">
    <property type="protein sequence ID" value="SOQ47476.1"/>
    <property type="molecule type" value="Genomic_DNA"/>
</dbReference>